<feature type="domain" description="FAD dependent oxidoreductase" evidence="4">
    <location>
        <begin position="5"/>
        <end position="42"/>
    </location>
</feature>
<protein>
    <recommendedName>
        <fullName evidence="3">Pyridine nucleotide-disulfide oxidoreductase domain-containing protein 2</fullName>
    </recommendedName>
</protein>
<comment type="caution">
    <text evidence="6">The sequence shown here is derived from an EMBL/GenBank/DDBJ whole genome shotgun (WGS) entry which is preliminary data.</text>
</comment>
<dbReference type="InterPro" id="IPR002937">
    <property type="entry name" value="Amino_oxidase"/>
</dbReference>
<name>A0A841DXP8_9ACTN</name>
<evidence type="ECO:0000313" key="7">
    <source>
        <dbReference type="Proteomes" id="UP000558997"/>
    </source>
</evidence>
<comment type="subunit">
    <text evidence="2">Interacts with COX5B; this interaction may contribute to localize PYROXD2 to the inner face of the inner mitochondrial membrane.</text>
</comment>
<evidence type="ECO:0000259" key="4">
    <source>
        <dbReference type="Pfam" id="PF01266"/>
    </source>
</evidence>
<comment type="function">
    <text evidence="1">Probable oxidoreductase that may play a role as regulator of mitochondrial function.</text>
</comment>
<dbReference type="PANTHER" id="PTHR10668:SF103">
    <property type="entry name" value="PYRIDINE NUCLEOTIDE-DISULFIDE OXIDOREDUCTASE DOMAIN-CONTAINING PROTEIN 2"/>
    <property type="match status" value="1"/>
</dbReference>
<dbReference type="Pfam" id="PF01266">
    <property type="entry name" value="DAO"/>
    <property type="match status" value="1"/>
</dbReference>
<dbReference type="GO" id="GO:0016491">
    <property type="term" value="F:oxidoreductase activity"/>
    <property type="evidence" value="ECO:0007669"/>
    <property type="project" value="InterPro"/>
</dbReference>
<dbReference type="EMBL" id="JACHNF010000001">
    <property type="protein sequence ID" value="MBB5980008.1"/>
    <property type="molecule type" value="Genomic_DNA"/>
</dbReference>
<dbReference type="AlphaFoldDB" id="A0A841DXP8"/>
<dbReference type="PANTHER" id="PTHR10668">
    <property type="entry name" value="PHYTOENE DEHYDROGENASE"/>
    <property type="match status" value="1"/>
</dbReference>
<accession>A0A841DXP8</accession>
<dbReference type="RefSeq" id="WP_184835409.1">
    <property type="nucleotide sequence ID" value="NZ_BAAAVN010000007.1"/>
</dbReference>
<evidence type="ECO:0000256" key="3">
    <source>
        <dbReference type="ARBA" id="ARBA00040298"/>
    </source>
</evidence>
<dbReference type="InterPro" id="IPR006076">
    <property type="entry name" value="FAD-dep_OxRdtase"/>
</dbReference>
<proteinExistence type="predicted"/>
<dbReference type="Gene3D" id="3.50.50.60">
    <property type="entry name" value="FAD/NAD(P)-binding domain"/>
    <property type="match status" value="2"/>
</dbReference>
<organism evidence="6 7">
    <name type="scientific">Kribbella solani</name>
    <dbReference type="NCBI Taxonomy" id="236067"/>
    <lineage>
        <taxon>Bacteria</taxon>
        <taxon>Bacillati</taxon>
        <taxon>Actinomycetota</taxon>
        <taxon>Actinomycetes</taxon>
        <taxon>Propionibacteriales</taxon>
        <taxon>Kribbellaceae</taxon>
        <taxon>Kribbella</taxon>
    </lineage>
</organism>
<reference evidence="6 7" key="1">
    <citation type="submission" date="2020-08" db="EMBL/GenBank/DDBJ databases">
        <title>Sequencing the genomes of 1000 actinobacteria strains.</title>
        <authorList>
            <person name="Klenk H.-P."/>
        </authorList>
    </citation>
    <scope>NUCLEOTIDE SEQUENCE [LARGE SCALE GENOMIC DNA]</scope>
    <source>
        <strain evidence="6 7">DSM 17294</strain>
    </source>
</reference>
<gene>
    <name evidence="6" type="ORF">HDA44_003349</name>
</gene>
<sequence length="564" mass="60655">MTNNDVLVIGAGHNGLAAAGYLARAGLGVTVLEARSLVGGASTTEEILPALRGSSCAFTVGLLRPEVINDLELKKYGLDLYHGGDAMTWTIEDGGRDYVMWSEVDETLRETRERFGAAEAEGFMSLGMDMQVVGDLLTPLLLAPPITMDELADRFDRVGAGALFDRFVTGNVRDVVEHYFTDPLLRGHFAYPGLVSFFGGPSTPGSAYVFAHHSVGEFEGHFGQWGWARGGMGAIADALAASARAYGAAVLTDQRVAQIMVDDGRVTGVVTAEGREFTARVVISNLDPTTTMTSLLPAEHTDQTFGEIDHRGSMARVYFAADALPRYRTDREHALHSAHTFLGPDVDVLEAAGKAQAAGRLPDAPPIEVVIEGVRDPQLRDGKRYLITTGVQQLPIELADRSWDEARTDLERLVLRRLEDFAPGFTDHVLDVSSLTPQDLAREYGLPGGNIYHGAMTPDQILAGRSPYRTPVAGLYLCGSGTHPGGGVMGAPGYNGAMAVLTDLELPTPRPWAVRSGASLAERSRMYLAAATQGTAAGRRLMTRLASSRTLRPAVRTFTKRKSQ</sequence>
<evidence type="ECO:0000256" key="2">
    <source>
        <dbReference type="ARBA" id="ARBA00038825"/>
    </source>
</evidence>
<feature type="domain" description="Amine oxidase" evidence="5">
    <location>
        <begin position="177"/>
        <end position="491"/>
    </location>
</feature>
<dbReference type="InterPro" id="IPR036188">
    <property type="entry name" value="FAD/NAD-bd_sf"/>
</dbReference>
<dbReference type="Pfam" id="PF01593">
    <property type="entry name" value="Amino_oxidase"/>
    <property type="match status" value="1"/>
</dbReference>
<evidence type="ECO:0000256" key="1">
    <source>
        <dbReference type="ARBA" id="ARBA00037217"/>
    </source>
</evidence>
<evidence type="ECO:0000313" key="6">
    <source>
        <dbReference type="EMBL" id="MBB5980008.1"/>
    </source>
</evidence>
<keyword evidence="7" id="KW-1185">Reference proteome</keyword>
<dbReference type="Proteomes" id="UP000558997">
    <property type="component" value="Unassembled WGS sequence"/>
</dbReference>
<evidence type="ECO:0000259" key="5">
    <source>
        <dbReference type="Pfam" id="PF01593"/>
    </source>
</evidence>
<dbReference type="SUPFAM" id="SSF51905">
    <property type="entry name" value="FAD/NAD(P)-binding domain"/>
    <property type="match status" value="1"/>
</dbReference>